<dbReference type="Gramene" id="GBG71308">
    <property type="protein sequence ID" value="GBG71308"/>
    <property type="gene ID" value="CBR_g8730"/>
</dbReference>
<dbReference type="EMBL" id="BFEA01000144">
    <property type="protein sequence ID" value="GBG71308.1"/>
    <property type="molecule type" value="Genomic_DNA"/>
</dbReference>
<feature type="compositionally biased region" description="Basic and acidic residues" evidence="1">
    <location>
        <begin position="347"/>
        <end position="357"/>
    </location>
</feature>
<comment type="caution">
    <text evidence="3">The sequence shown here is derived from an EMBL/GenBank/DDBJ whole genome shotgun (WGS) entry which is preliminary data.</text>
</comment>
<feature type="compositionally biased region" description="Basic and acidic residues" evidence="1">
    <location>
        <begin position="29"/>
        <end position="40"/>
    </location>
</feature>
<feature type="region of interest" description="Disordered" evidence="1">
    <location>
        <begin position="1"/>
        <end position="112"/>
    </location>
</feature>
<gene>
    <name evidence="3" type="ORF">CBR_g8730</name>
</gene>
<dbReference type="OrthoDB" id="5862at2759"/>
<evidence type="ECO:0000256" key="2">
    <source>
        <dbReference type="SAM" id="Phobius"/>
    </source>
</evidence>
<sequence length="784" mass="82723">MRATGKWIDSAEEGKGGGGGGGGEGGGGKAEERMESRWEAEIVLGQLAFSDGDEKREGGDYNFPPQVRVPSPAQEGQGGGGRRRGKEEEGGVARSRRRRGKEEDGGGDGRGCRIDMAAVISSKQPIFLVQNQQGSRELQFSSSSVSFSSSSSSSLLPSSLLIAVEVQSLPGTSGRALSIFAPGSSGRALSVSSSSSSSSSSSMSTSISSFNGYGGPCAVSGSCLSGGPFYSSQRVTLRLAHRTNAVARPGPFHPLHPSRCHGTSSVRSSRHKRASSRGDKLARIGYGGCRLPSSSSGDAGARLRFSLVTRASSEDEASQQQQFKGFGSPPKPKSPTSSRTGGASGGDDSRKKSRGSDGDSGDDNFSMFGSEGDDDSIPEVVSNRMMSRLAVTVGVPMMIGFAFFPFFYYLKTVQKIDIPSWLPFVTSGFIFSTAGLGITYGILSTSWDPYQEGSRLGDAEKQFNDSQFRAPLRKLVQIQAFDPTLFASGTTPLEESERETDLPASVIYHRGSGSFHWCCTAESCWLSAMATAFIPHSSIVRAFALISEEHSSLPPLRDGAVNLAAPLLRSTTPTPTPKPVMVCGTTACRPRSSRLLNTTCRFKVRGSRGSVDLLRSVDGGWETACPPHCRAGAGARRLAQQCEESVRTTAATRTTTAKATMDLSQTVTADGVLTSDSESSSALRESGVTSTSASASASDGTDRSTTAAGGGCPGCGAAEISRGCDGEGRIQGGIANIPGFRWWPIKVYRPCSNWELSGKRYRRKGQSLDEVAYGLSKSEIQKDK</sequence>
<dbReference type="Pfam" id="PF11947">
    <property type="entry name" value="DUF3464"/>
    <property type="match status" value="1"/>
</dbReference>
<evidence type="ECO:0000313" key="3">
    <source>
        <dbReference type="EMBL" id="GBG71308.1"/>
    </source>
</evidence>
<proteinExistence type="predicted"/>
<keyword evidence="2" id="KW-0812">Transmembrane</keyword>
<keyword evidence="2" id="KW-0472">Membrane</keyword>
<feature type="transmembrane region" description="Helical" evidence="2">
    <location>
        <begin position="389"/>
        <end position="409"/>
    </location>
</feature>
<dbReference type="STRING" id="69332.A0A388KMT3"/>
<accession>A0A388KMT3</accession>
<name>A0A388KMT3_CHABU</name>
<evidence type="ECO:0000256" key="1">
    <source>
        <dbReference type="SAM" id="MobiDB-lite"/>
    </source>
</evidence>
<evidence type="ECO:0000313" key="4">
    <source>
        <dbReference type="Proteomes" id="UP000265515"/>
    </source>
</evidence>
<feature type="transmembrane region" description="Helical" evidence="2">
    <location>
        <begin position="421"/>
        <end position="443"/>
    </location>
</feature>
<keyword evidence="4" id="KW-1185">Reference proteome</keyword>
<reference evidence="3 4" key="1">
    <citation type="journal article" date="2018" name="Cell">
        <title>The Chara Genome: Secondary Complexity and Implications for Plant Terrestrialization.</title>
        <authorList>
            <person name="Nishiyama T."/>
            <person name="Sakayama H."/>
            <person name="Vries J.D."/>
            <person name="Buschmann H."/>
            <person name="Saint-Marcoux D."/>
            <person name="Ullrich K.K."/>
            <person name="Haas F.B."/>
            <person name="Vanderstraeten L."/>
            <person name="Becker D."/>
            <person name="Lang D."/>
            <person name="Vosolsobe S."/>
            <person name="Rombauts S."/>
            <person name="Wilhelmsson P.K.I."/>
            <person name="Janitza P."/>
            <person name="Kern R."/>
            <person name="Heyl A."/>
            <person name="Rumpler F."/>
            <person name="Villalobos L.I.A.C."/>
            <person name="Clay J.M."/>
            <person name="Skokan R."/>
            <person name="Toyoda A."/>
            <person name="Suzuki Y."/>
            <person name="Kagoshima H."/>
            <person name="Schijlen E."/>
            <person name="Tajeshwar N."/>
            <person name="Catarino B."/>
            <person name="Hetherington A.J."/>
            <person name="Saltykova A."/>
            <person name="Bonnot C."/>
            <person name="Breuninger H."/>
            <person name="Symeonidi A."/>
            <person name="Radhakrishnan G.V."/>
            <person name="Van Nieuwerburgh F."/>
            <person name="Deforce D."/>
            <person name="Chang C."/>
            <person name="Karol K.G."/>
            <person name="Hedrich R."/>
            <person name="Ulvskov P."/>
            <person name="Glockner G."/>
            <person name="Delwiche C.F."/>
            <person name="Petrasek J."/>
            <person name="Van de Peer Y."/>
            <person name="Friml J."/>
            <person name="Beilby M."/>
            <person name="Dolan L."/>
            <person name="Kohara Y."/>
            <person name="Sugano S."/>
            <person name="Fujiyama A."/>
            <person name="Delaux P.-M."/>
            <person name="Quint M."/>
            <person name="TheiBen G."/>
            <person name="Hagemann M."/>
            <person name="Harholt J."/>
            <person name="Dunand C."/>
            <person name="Zachgo S."/>
            <person name="Langdale J."/>
            <person name="Maumus F."/>
            <person name="Straeten D.V.D."/>
            <person name="Gould S.B."/>
            <person name="Rensing S.A."/>
        </authorList>
    </citation>
    <scope>NUCLEOTIDE SEQUENCE [LARGE SCALE GENOMIC DNA]</scope>
    <source>
        <strain evidence="3 4">S276</strain>
    </source>
</reference>
<dbReference type="PANTHER" id="PTHR34575:SF1">
    <property type="entry name" value="PROTEIN PAM68, CHLOROPLASTIC"/>
    <property type="match status" value="1"/>
</dbReference>
<feature type="region of interest" description="Disordered" evidence="1">
    <location>
        <begin position="248"/>
        <end position="298"/>
    </location>
</feature>
<dbReference type="PANTHER" id="PTHR34575">
    <property type="entry name" value="PROTEIN PAM68, CHLOROPLASTIC"/>
    <property type="match status" value="1"/>
</dbReference>
<feature type="compositionally biased region" description="Low complexity" evidence="1">
    <location>
        <begin position="675"/>
        <end position="707"/>
    </location>
</feature>
<dbReference type="Proteomes" id="UP000265515">
    <property type="component" value="Unassembled WGS sequence"/>
</dbReference>
<feature type="region of interest" description="Disordered" evidence="1">
    <location>
        <begin position="311"/>
        <end position="376"/>
    </location>
</feature>
<dbReference type="InterPro" id="IPR021855">
    <property type="entry name" value="PAM68-like"/>
</dbReference>
<feature type="region of interest" description="Disordered" evidence="1">
    <location>
        <begin position="670"/>
        <end position="710"/>
    </location>
</feature>
<feature type="compositionally biased region" description="Gly residues" evidence="1">
    <location>
        <begin position="16"/>
        <end position="28"/>
    </location>
</feature>
<keyword evidence="2" id="KW-1133">Transmembrane helix</keyword>
<organism evidence="3 4">
    <name type="scientific">Chara braunii</name>
    <name type="common">Braun's stonewort</name>
    <dbReference type="NCBI Taxonomy" id="69332"/>
    <lineage>
        <taxon>Eukaryota</taxon>
        <taxon>Viridiplantae</taxon>
        <taxon>Streptophyta</taxon>
        <taxon>Charophyceae</taxon>
        <taxon>Charales</taxon>
        <taxon>Characeae</taxon>
        <taxon>Chara</taxon>
    </lineage>
</organism>
<protein>
    <submittedName>
        <fullName evidence="3">Uncharacterized protein</fullName>
    </submittedName>
</protein>
<dbReference type="AlphaFoldDB" id="A0A388KMT3"/>